<organism evidence="1 2">
    <name type="scientific">Bacillus glycinifermentans</name>
    <dbReference type="NCBI Taxonomy" id="1664069"/>
    <lineage>
        <taxon>Bacteria</taxon>
        <taxon>Bacillati</taxon>
        <taxon>Bacillota</taxon>
        <taxon>Bacilli</taxon>
        <taxon>Bacillales</taxon>
        <taxon>Bacillaceae</taxon>
        <taxon>Bacillus</taxon>
    </lineage>
</organism>
<dbReference type="RefSeq" id="WP_128748441.1">
    <property type="nucleotide sequence ID" value="NZ_CP035233.1"/>
</dbReference>
<gene>
    <name evidence="1" type="ORF">EQZ20_24445</name>
</gene>
<geneLocation type="plasmid" evidence="1 2">
    <name>unnamed1</name>
</geneLocation>
<protein>
    <submittedName>
        <fullName evidence="1">Uncharacterized protein</fullName>
    </submittedName>
</protein>
<evidence type="ECO:0000313" key="2">
    <source>
        <dbReference type="Proteomes" id="UP000288675"/>
    </source>
</evidence>
<sequence length="62" mass="7000">MKLNLYSFTVINDSYKTISGTVAAPSIKAAREEIKKTYAVDHGTTPYKMQIKQIKKLVISHE</sequence>
<dbReference type="GeneID" id="39505805"/>
<reference evidence="1 2" key="1">
    <citation type="submission" date="2019-01" db="EMBL/GenBank/DDBJ databases">
        <title>Genome sequence of Bacillus glycinifermentans SRCM103574.</title>
        <authorList>
            <person name="Kong H.-J."/>
            <person name="Jeong S.-Y."/>
            <person name="Jeong D.-Y."/>
        </authorList>
    </citation>
    <scope>NUCLEOTIDE SEQUENCE [LARGE SCALE GENOMIC DNA]</scope>
    <source>
        <strain evidence="1 2">SRCM103574</strain>
        <plasmid evidence="1 2">unnamed1</plasmid>
    </source>
</reference>
<proteinExistence type="predicted"/>
<dbReference type="Proteomes" id="UP000288675">
    <property type="component" value="Plasmid unnamed1"/>
</dbReference>
<evidence type="ECO:0000313" key="1">
    <source>
        <dbReference type="EMBL" id="QAT68026.1"/>
    </source>
</evidence>
<keyword evidence="1" id="KW-0614">Plasmid</keyword>
<name>A0AAJ3Z338_9BACI</name>
<dbReference type="AlphaFoldDB" id="A0AAJ3Z338"/>
<accession>A0AAJ3Z338</accession>
<dbReference type="EMBL" id="CP035233">
    <property type="protein sequence ID" value="QAT68026.1"/>
    <property type="molecule type" value="Genomic_DNA"/>
</dbReference>